<dbReference type="GO" id="GO:0016627">
    <property type="term" value="F:oxidoreductase activity, acting on the CH-CH group of donors"/>
    <property type="evidence" value="ECO:0007669"/>
    <property type="project" value="UniProtKB-ARBA"/>
</dbReference>
<dbReference type="PROSITE" id="PS00982">
    <property type="entry name" value="PHYTOENE_DH"/>
    <property type="match status" value="1"/>
</dbReference>
<dbReference type="PANTHER" id="PTHR43734">
    <property type="entry name" value="PHYTOENE DESATURASE"/>
    <property type="match status" value="1"/>
</dbReference>
<keyword evidence="4" id="KW-0560">Oxidoreductase</keyword>
<dbReference type="GO" id="GO:0016117">
    <property type="term" value="P:carotenoid biosynthetic process"/>
    <property type="evidence" value="ECO:0007669"/>
    <property type="project" value="UniProtKB-KW"/>
</dbReference>
<name>A0A1B1TFC8_9ARCH</name>
<evidence type="ECO:0000313" key="6">
    <source>
        <dbReference type="EMBL" id="ANV80983.1"/>
    </source>
</evidence>
<evidence type="ECO:0000259" key="5">
    <source>
        <dbReference type="Pfam" id="PF01593"/>
    </source>
</evidence>
<dbReference type="PANTHER" id="PTHR43734:SF1">
    <property type="entry name" value="PHYTOENE DESATURASE"/>
    <property type="match status" value="1"/>
</dbReference>
<dbReference type="Gene3D" id="3.50.50.60">
    <property type="entry name" value="FAD/NAD(P)-binding domain"/>
    <property type="match status" value="2"/>
</dbReference>
<comment type="pathway">
    <text evidence="1">Carotenoid biosynthesis.</text>
</comment>
<dbReference type="Pfam" id="PF01593">
    <property type="entry name" value="Amino_oxidase"/>
    <property type="match status" value="1"/>
</dbReference>
<reference evidence="6" key="2">
    <citation type="journal article" date="2015" name="ISME J.">
        <title>A new class of marine Euryarchaeota group II from the Mediterranean deep chlorophyll maximum.</title>
        <authorList>
            <person name="Martin-Cuadrado A.B."/>
            <person name="Garcia-Heredia I."/>
            <person name="Molto A.G."/>
            <person name="Lopez-Ubeda R."/>
            <person name="Kimes N."/>
            <person name="Lopez-Garcia P."/>
            <person name="Moreira D."/>
            <person name="Rodriguez-Valera F."/>
        </authorList>
    </citation>
    <scope>NUCLEOTIDE SEQUENCE</scope>
</reference>
<keyword evidence="3" id="KW-0125">Carotenoid biosynthesis</keyword>
<dbReference type="InterPro" id="IPR002937">
    <property type="entry name" value="Amino_oxidase"/>
</dbReference>
<evidence type="ECO:0000256" key="1">
    <source>
        <dbReference type="ARBA" id="ARBA00004829"/>
    </source>
</evidence>
<comment type="similarity">
    <text evidence="2">Belongs to the carotenoid/retinoid oxidoreductase family.</text>
</comment>
<evidence type="ECO:0000256" key="4">
    <source>
        <dbReference type="ARBA" id="ARBA00023002"/>
    </source>
</evidence>
<dbReference type="InterPro" id="IPR008150">
    <property type="entry name" value="Phytoene_DH_bac_CS"/>
</dbReference>
<dbReference type="InterPro" id="IPR014105">
    <property type="entry name" value="Carotenoid/retinoid_OxRdtase"/>
</dbReference>
<evidence type="ECO:0000256" key="3">
    <source>
        <dbReference type="ARBA" id="ARBA00022746"/>
    </source>
</evidence>
<evidence type="ECO:0000256" key="2">
    <source>
        <dbReference type="ARBA" id="ARBA00006046"/>
    </source>
</evidence>
<accession>A0A1B1TFC8</accession>
<dbReference type="AlphaFoldDB" id="A0A1B1TFC8"/>
<proteinExistence type="inferred from homology"/>
<sequence length="516" mass="58533">MSDIESDVIIVGAGPGGLACSLLLAKAGLKVKIIEKTDRVGGRTKVIEKDGYRYDNGPTFFHYTEIIEEIFQAIGKDAHEELNLIKLDPNYRLVFGEGGSLNASTDIEYMVKQIEQLCGKNDAEGFRKYVLDNRKKLKLSKNCLNSPWTSWTDLANKRALRVAKVLRPWRSVASDLSKFFDDDRMQLAMSFQTKYLGMSPFQAPSLFTILSFLELEYGIYHAKGGLGTVTEKMGLLAKELGVEICLNEPVEECLFDGKKIVGVKTGKDTYTAKKYVMNVDFATGMKELIPDKLRKRWSNKKLDEKSYSCSTFMLYLGVDKKYDLDHHQIYASKDYHKNLKDVTENKITWDDPSLYVQNACLTDPSMAPDGHSTIYVLVPVSNVHESINWEEIKYEYRDVVIETMKKLGYEDLKEHIVSETIVTPDDWGSRDIYKGAVFNLAHGLDQMLWRRPQNRFEELNNLFLVGGGTHPGSGLPTIFESGRISAKLICSDLGIEPDWNGVETWFEDIKKPKMVV</sequence>
<dbReference type="SUPFAM" id="SSF51905">
    <property type="entry name" value="FAD/NAD(P)-binding domain"/>
    <property type="match status" value="1"/>
</dbReference>
<protein>
    <submittedName>
        <fullName evidence="6">Phytoene desaturase</fullName>
    </submittedName>
</protein>
<organism evidence="6">
    <name type="scientific">uncultured Poseidoniia archaeon</name>
    <dbReference type="NCBI Taxonomy" id="1697135"/>
    <lineage>
        <taxon>Archaea</taxon>
        <taxon>Methanobacteriati</taxon>
        <taxon>Thermoplasmatota</taxon>
        <taxon>Candidatus Poseidoniia</taxon>
        <taxon>environmental samples</taxon>
    </lineage>
</organism>
<dbReference type="NCBIfam" id="TIGR02734">
    <property type="entry name" value="crtI_fam"/>
    <property type="match status" value="1"/>
</dbReference>
<dbReference type="EMBL" id="KP211914">
    <property type="protein sequence ID" value="ANV80983.1"/>
    <property type="molecule type" value="Genomic_DNA"/>
</dbReference>
<dbReference type="PRINTS" id="PR00419">
    <property type="entry name" value="ADXRDTASE"/>
</dbReference>
<feature type="domain" description="Amine oxidase" evidence="5">
    <location>
        <begin position="16"/>
        <end position="489"/>
    </location>
</feature>
<reference evidence="6" key="1">
    <citation type="submission" date="2014-11" db="EMBL/GenBank/DDBJ databases">
        <authorList>
            <person name="Zhu J."/>
            <person name="Qi W."/>
            <person name="Song R."/>
        </authorList>
    </citation>
    <scope>NUCLEOTIDE SEQUENCE</scope>
</reference>
<dbReference type="InterPro" id="IPR036188">
    <property type="entry name" value="FAD/NAD-bd_sf"/>
</dbReference>